<dbReference type="InterPro" id="IPR010055">
    <property type="entry name" value="T2SS_protein-GspJ"/>
</dbReference>
<dbReference type="PROSITE" id="PS00409">
    <property type="entry name" value="PROKAR_NTER_METHYL"/>
    <property type="match status" value="1"/>
</dbReference>
<evidence type="ECO:0000256" key="1">
    <source>
        <dbReference type="ARBA" id="ARBA00004377"/>
    </source>
</evidence>
<keyword evidence="5" id="KW-0488">Methylation</keyword>
<dbReference type="GO" id="GO:0005886">
    <property type="term" value="C:plasma membrane"/>
    <property type="evidence" value="ECO:0007669"/>
    <property type="project" value="UniProtKB-SubCell"/>
</dbReference>
<comment type="subcellular location">
    <subcellularLocation>
        <location evidence="1">Cell inner membrane</location>
        <topology evidence="1">Single-pass membrane protein</topology>
    </subcellularLocation>
</comment>
<keyword evidence="4" id="KW-1003">Cell membrane</keyword>
<dbReference type="InterPro" id="IPR051621">
    <property type="entry name" value="T2SS_protein_J"/>
</dbReference>
<evidence type="ECO:0000256" key="5">
    <source>
        <dbReference type="ARBA" id="ARBA00022481"/>
    </source>
</evidence>
<keyword evidence="7 10" id="KW-0812">Transmembrane</keyword>
<dbReference type="InterPro" id="IPR045584">
    <property type="entry name" value="Pilin-like"/>
</dbReference>
<dbReference type="GO" id="GO:0015628">
    <property type="term" value="P:protein secretion by the type II secretion system"/>
    <property type="evidence" value="ECO:0007669"/>
    <property type="project" value="InterPro"/>
</dbReference>
<dbReference type="EMBL" id="WWCK01000006">
    <property type="protein sequence ID" value="MYM69021.1"/>
    <property type="molecule type" value="Genomic_DNA"/>
</dbReference>
<evidence type="ECO:0000313" key="12">
    <source>
        <dbReference type="Proteomes" id="UP000450012"/>
    </source>
</evidence>
<sequence length="205" mass="22805">MTFAMRRHTANAGFTLVELLMAITILAMVAVLSWRGLDGILRARARLTTQTEQARNLQLAFAQMQRDCDHLAPTSLLQGQSNLQTDDDRVTLVRISSAENAATQLLVVSYRVQDGSLVRRESAATRSLPQLQALWQAALSDQGALAIVTLQTDVRQMTTRYWIDQRWQPTANSSASNNTPLGLAVELTLQDQPSRITRQFLLGAW</sequence>
<comment type="similarity">
    <text evidence="2">Belongs to the GSP J family.</text>
</comment>
<accession>A0A7X4KCC6</accession>
<keyword evidence="12" id="KW-1185">Reference proteome</keyword>
<dbReference type="PANTHER" id="PTHR39583:SF2">
    <property type="entry name" value="TYPE II SECRETION SYSTEM PROTEIN J"/>
    <property type="match status" value="1"/>
</dbReference>
<dbReference type="Proteomes" id="UP000450012">
    <property type="component" value="Unassembled WGS sequence"/>
</dbReference>
<proteinExistence type="inferred from homology"/>
<keyword evidence="6" id="KW-0997">Cell inner membrane</keyword>
<evidence type="ECO:0000256" key="7">
    <source>
        <dbReference type="ARBA" id="ARBA00022692"/>
    </source>
</evidence>
<feature type="transmembrane region" description="Helical" evidence="10">
    <location>
        <begin position="12"/>
        <end position="34"/>
    </location>
</feature>
<dbReference type="GO" id="GO:0015627">
    <property type="term" value="C:type II protein secretion system complex"/>
    <property type="evidence" value="ECO:0007669"/>
    <property type="project" value="InterPro"/>
</dbReference>
<evidence type="ECO:0000256" key="10">
    <source>
        <dbReference type="SAM" id="Phobius"/>
    </source>
</evidence>
<evidence type="ECO:0000256" key="9">
    <source>
        <dbReference type="ARBA" id="ARBA00023136"/>
    </source>
</evidence>
<evidence type="ECO:0000256" key="8">
    <source>
        <dbReference type="ARBA" id="ARBA00022989"/>
    </source>
</evidence>
<gene>
    <name evidence="11" type="ORF">GTP45_19575</name>
</gene>
<evidence type="ECO:0000256" key="2">
    <source>
        <dbReference type="ARBA" id="ARBA00011084"/>
    </source>
</evidence>
<dbReference type="Gene3D" id="3.30.700.10">
    <property type="entry name" value="Glycoprotein, Type 4 Pilin"/>
    <property type="match status" value="1"/>
</dbReference>
<dbReference type="NCBIfam" id="TIGR02532">
    <property type="entry name" value="IV_pilin_GFxxxE"/>
    <property type="match status" value="1"/>
</dbReference>
<dbReference type="Pfam" id="PF11612">
    <property type="entry name" value="T2SSJ"/>
    <property type="match status" value="1"/>
</dbReference>
<dbReference type="PANTHER" id="PTHR39583">
    <property type="entry name" value="TYPE II SECRETION SYSTEM PROTEIN J-RELATED"/>
    <property type="match status" value="1"/>
</dbReference>
<dbReference type="SUPFAM" id="SSF54523">
    <property type="entry name" value="Pili subunits"/>
    <property type="match status" value="1"/>
</dbReference>
<name>A0A7X4KCC6_9BURK</name>
<dbReference type="InterPro" id="IPR012902">
    <property type="entry name" value="N_methyl_site"/>
</dbReference>
<evidence type="ECO:0000256" key="3">
    <source>
        <dbReference type="ARBA" id="ARBA00021539"/>
    </source>
</evidence>
<dbReference type="Pfam" id="PF07963">
    <property type="entry name" value="N_methyl"/>
    <property type="match status" value="1"/>
</dbReference>
<evidence type="ECO:0000256" key="4">
    <source>
        <dbReference type="ARBA" id="ARBA00022475"/>
    </source>
</evidence>
<organism evidence="11 12">
    <name type="scientific">Duganella rivi</name>
    <dbReference type="NCBI Taxonomy" id="2666083"/>
    <lineage>
        <taxon>Bacteria</taxon>
        <taxon>Pseudomonadati</taxon>
        <taxon>Pseudomonadota</taxon>
        <taxon>Betaproteobacteria</taxon>
        <taxon>Burkholderiales</taxon>
        <taxon>Oxalobacteraceae</taxon>
        <taxon>Telluria group</taxon>
        <taxon>Duganella</taxon>
    </lineage>
</organism>
<protein>
    <recommendedName>
        <fullName evidence="3">Type II secretion system protein J</fullName>
    </recommendedName>
</protein>
<evidence type="ECO:0000313" key="11">
    <source>
        <dbReference type="EMBL" id="MYM69021.1"/>
    </source>
</evidence>
<keyword evidence="8 10" id="KW-1133">Transmembrane helix</keyword>
<evidence type="ECO:0000256" key="6">
    <source>
        <dbReference type="ARBA" id="ARBA00022519"/>
    </source>
</evidence>
<comment type="caution">
    <text evidence="11">The sequence shown here is derived from an EMBL/GenBank/DDBJ whole genome shotgun (WGS) entry which is preliminary data.</text>
</comment>
<dbReference type="AlphaFoldDB" id="A0A7X4KCC6"/>
<reference evidence="11 12" key="1">
    <citation type="submission" date="2019-12" db="EMBL/GenBank/DDBJ databases">
        <title>Novel species isolated from a subtropical stream in China.</title>
        <authorList>
            <person name="Lu H."/>
        </authorList>
    </citation>
    <scope>NUCLEOTIDE SEQUENCE [LARGE SCALE GENOMIC DNA]</scope>
    <source>
        <strain evidence="11 12">FT55W</strain>
    </source>
</reference>
<keyword evidence="9 10" id="KW-0472">Membrane</keyword>